<dbReference type="Proteomes" id="UP000198661">
    <property type="component" value="Unassembled WGS sequence"/>
</dbReference>
<protein>
    <submittedName>
        <fullName evidence="7">5-carboxymethyl-2-hydroxymuconate semialdehyde dehydrogenase</fullName>
    </submittedName>
</protein>
<dbReference type="STRING" id="201973.SAMN04488025_1444"/>
<dbReference type="InterPro" id="IPR015590">
    <property type="entry name" value="Aldehyde_DH_dom"/>
</dbReference>
<dbReference type="PANTHER" id="PTHR43720">
    <property type="entry name" value="2-AMINOMUCONIC SEMIALDEHYDE DEHYDROGENASE"/>
    <property type="match status" value="1"/>
</dbReference>
<dbReference type="InterPro" id="IPR016163">
    <property type="entry name" value="Ald_DH_C"/>
</dbReference>
<evidence type="ECO:0000256" key="1">
    <source>
        <dbReference type="ARBA" id="ARBA00009986"/>
    </source>
</evidence>
<dbReference type="EMBL" id="FOOK01000044">
    <property type="protein sequence ID" value="SFG53493.1"/>
    <property type="molecule type" value="Genomic_DNA"/>
</dbReference>
<gene>
    <name evidence="7" type="ORF">SAMN04488025_1444</name>
</gene>
<keyword evidence="2 5" id="KW-0560">Oxidoreductase</keyword>
<keyword evidence="3" id="KW-0520">NAD</keyword>
<dbReference type="InterPro" id="IPR016162">
    <property type="entry name" value="Ald_DH_N"/>
</dbReference>
<evidence type="ECO:0000256" key="5">
    <source>
        <dbReference type="RuleBase" id="RU003345"/>
    </source>
</evidence>
<dbReference type="RefSeq" id="WP_092041445.1">
    <property type="nucleotide sequence ID" value="NZ_FOOK01000044.1"/>
</dbReference>
<dbReference type="Gene3D" id="3.40.309.10">
    <property type="entry name" value="Aldehyde Dehydrogenase, Chain A, domain 2"/>
    <property type="match status" value="1"/>
</dbReference>
<dbReference type="AlphaFoldDB" id="A0A1I2SLS7"/>
<dbReference type="InterPro" id="IPR029510">
    <property type="entry name" value="Ald_DH_CS_GLU"/>
</dbReference>
<keyword evidence="8" id="KW-1185">Reference proteome</keyword>
<dbReference type="PROSITE" id="PS00687">
    <property type="entry name" value="ALDEHYDE_DEHYDR_GLU"/>
    <property type="match status" value="1"/>
</dbReference>
<evidence type="ECO:0000256" key="4">
    <source>
        <dbReference type="PROSITE-ProRule" id="PRU10007"/>
    </source>
</evidence>
<dbReference type="InterPro" id="IPR011985">
    <property type="entry name" value="DH_HpaE"/>
</dbReference>
<dbReference type="CDD" id="cd07093">
    <property type="entry name" value="ALDH_F8_HMSADH"/>
    <property type="match status" value="1"/>
</dbReference>
<dbReference type="FunFam" id="3.40.605.10:FF:000007">
    <property type="entry name" value="NAD/NADP-dependent betaine aldehyde dehydrogenase"/>
    <property type="match status" value="1"/>
</dbReference>
<proteinExistence type="inferred from homology"/>
<dbReference type="InterPro" id="IPR016161">
    <property type="entry name" value="Ald_DH/histidinol_DH"/>
</dbReference>
<dbReference type="SUPFAM" id="SSF53720">
    <property type="entry name" value="ALDH-like"/>
    <property type="match status" value="1"/>
</dbReference>
<evidence type="ECO:0000256" key="2">
    <source>
        <dbReference type="ARBA" id="ARBA00023002"/>
    </source>
</evidence>
<evidence type="ECO:0000313" key="7">
    <source>
        <dbReference type="EMBL" id="SFG53493.1"/>
    </source>
</evidence>
<comment type="similarity">
    <text evidence="1 5">Belongs to the aldehyde dehydrogenase family.</text>
</comment>
<feature type="domain" description="Aldehyde dehydrogenase" evidence="6">
    <location>
        <begin position="23"/>
        <end position="484"/>
    </location>
</feature>
<name>A0A1I2SLS7_9BACL</name>
<organism evidence="7 8">
    <name type="scientific">Planifilum fulgidum</name>
    <dbReference type="NCBI Taxonomy" id="201973"/>
    <lineage>
        <taxon>Bacteria</taxon>
        <taxon>Bacillati</taxon>
        <taxon>Bacillota</taxon>
        <taxon>Bacilli</taxon>
        <taxon>Bacillales</taxon>
        <taxon>Thermoactinomycetaceae</taxon>
        <taxon>Planifilum</taxon>
    </lineage>
</organism>
<dbReference type="PANTHER" id="PTHR43720:SF2">
    <property type="entry name" value="2-AMINOMUCONIC SEMIALDEHYDE DEHYDROGENASE"/>
    <property type="match status" value="1"/>
</dbReference>
<dbReference type="Gene3D" id="3.40.605.10">
    <property type="entry name" value="Aldehyde Dehydrogenase, Chain A, domain 1"/>
    <property type="match status" value="1"/>
</dbReference>
<dbReference type="FunFam" id="3.40.309.10:FF:000012">
    <property type="entry name" value="Betaine aldehyde dehydrogenase"/>
    <property type="match status" value="1"/>
</dbReference>
<dbReference type="PROSITE" id="PS00070">
    <property type="entry name" value="ALDEHYDE_DEHYDR_CYS"/>
    <property type="match status" value="1"/>
</dbReference>
<sequence>MTSSLSSVRVEPVRQYIGGKRVESAGGETFETVNPADNRPITTVPAGDERDIDRAVAAAKEAFEKGPWRKMKVAERVAILERIADGILEHVEELARLETLDTGLPIKQARGQIRRAGQNFRFFADMARHRLTGETYPVDGTFLNYTVRRPVGVAGLITPWNTPFMLSTWKLAPCLAAGNTCVLKPAEWSPLSIDRFTRIVEEAGLPPGVFNVVHGYGETAGAALVRHPDVRLISFTGETRTGMEIMRNGADTLKRFSMELGGKSPVIVFEDADLDRALDAAVFGVYSLNGERCTAGSRLFLQESIYEPFVEKLKERVRRIRVGDPFDERTELGPLIHREHLNRVRGYLETAREEGAEIAVGGGTPAGLEAGNYLEATLILGVRNEMRVAQEEIFGPVLTVIPFREEEEVIEKANDVIYGLAAYVWTENLERAHNVAQSIESGMVWINSQNVRDLRTPFGGSKYSGIGREGGTHSFEFFTEVQTIHVALGKHAIPRFGAE</sequence>
<dbReference type="InterPro" id="IPR016160">
    <property type="entry name" value="Ald_DH_CS_CYS"/>
</dbReference>
<reference evidence="7 8" key="1">
    <citation type="submission" date="2016-10" db="EMBL/GenBank/DDBJ databases">
        <authorList>
            <person name="de Groot N.N."/>
        </authorList>
    </citation>
    <scope>NUCLEOTIDE SEQUENCE [LARGE SCALE GENOMIC DNA]</scope>
    <source>
        <strain evidence="7 8">DSM 44945</strain>
    </source>
</reference>
<evidence type="ECO:0000313" key="8">
    <source>
        <dbReference type="Proteomes" id="UP000198661"/>
    </source>
</evidence>
<feature type="active site" evidence="4">
    <location>
        <position position="259"/>
    </location>
</feature>
<dbReference type="OrthoDB" id="9762913at2"/>
<evidence type="ECO:0000259" key="6">
    <source>
        <dbReference type="Pfam" id="PF00171"/>
    </source>
</evidence>
<dbReference type="GO" id="GO:0018480">
    <property type="term" value="F:5-carboxymethyl-2-hydroxymuconic-semialdehyde dehydrogenase activity"/>
    <property type="evidence" value="ECO:0007669"/>
    <property type="project" value="InterPro"/>
</dbReference>
<dbReference type="Pfam" id="PF00171">
    <property type="entry name" value="Aldedh"/>
    <property type="match status" value="1"/>
</dbReference>
<evidence type="ECO:0000256" key="3">
    <source>
        <dbReference type="ARBA" id="ARBA00023027"/>
    </source>
</evidence>
<accession>A0A1I2SLS7</accession>
<dbReference type="GO" id="GO:1901023">
    <property type="term" value="P:4-hydroxyphenylacetate catabolic process"/>
    <property type="evidence" value="ECO:0007669"/>
    <property type="project" value="InterPro"/>
</dbReference>
<dbReference type="NCBIfam" id="TIGR02299">
    <property type="entry name" value="HpaE"/>
    <property type="match status" value="1"/>
</dbReference>